<evidence type="ECO:0000256" key="4">
    <source>
        <dbReference type="ARBA" id="ARBA00022806"/>
    </source>
</evidence>
<dbReference type="PROSITE" id="PS00039">
    <property type="entry name" value="DEAD_ATP_HELICASE"/>
    <property type="match status" value="1"/>
</dbReference>
<feature type="short sequence motif" description="Q motif" evidence="6">
    <location>
        <begin position="38"/>
        <end position="66"/>
    </location>
</feature>
<sequence length="637" mass="69768">MGTRSADPDSGRSPRQRALTGPFHEEATILSADFSAPTSFAELGVRDDICQALSGVGITAPFPIQAMCIPIAVQGTDLIGQARTGTGKTLAFGVTILQRITLPGDDGWDELVGQGKPQALVMCPTRELALQVSRDIATAASVRGARVLTVYGGVGYDPQIDALKSGVDVVVGTPGRLLDLAHRKDLDLSHARITVLDEADEMLDLGFLPDVERLLAMTPTNRQSMLFSATMPAAIMALARAHLNKPVHIRAEGADAQATVPDTTQFVYQAHAMDKIEVIARILQARDVEKVMIFCRTRRACQRLADDLEDRGFKARAIHGDLTQVAREKALKKFRSGDATILVATDVAARGIDVTGVSHVINHECPDDEKTYVHRIGRTGRAGAKGIAVTLVDWADVTRWKMINKALDLGIDDPVVTFSTSPHLYTDLDIPEGTVGFLPGFDPATREPRRRDDDRHGHHKSHHDDSRRDGERKGHARKSGDRPEKAAKSDRPKRKRTRRRNGEVVASGEDLSSTEQVSAPSDADAGERPRRERTDAGRSGHDGAREDRAQRDGSKHDRTRHDKTEHEKTPHEKSRHDKGKRDKDHGRSHDEVARDSAPRRAVVETEAAVANPAGDGQQRGTSAGQRRRRRTRRSEAD</sequence>
<feature type="domain" description="Helicase C-terminal" evidence="10">
    <location>
        <begin position="275"/>
        <end position="423"/>
    </location>
</feature>
<evidence type="ECO:0000313" key="13">
    <source>
        <dbReference type="Proteomes" id="UP000285875"/>
    </source>
</evidence>
<gene>
    <name evidence="12" type="ORF">C0Z10_05455</name>
</gene>
<evidence type="ECO:0000256" key="3">
    <source>
        <dbReference type="ARBA" id="ARBA00022801"/>
    </source>
</evidence>
<dbReference type="GO" id="GO:0016787">
    <property type="term" value="F:hydrolase activity"/>
    <property type="evidence" value="ECO:0007669"/>
    <property type="project" value="UniProtKB-KW"/>
</dbReference>
<dbReference type="AlphaFoldDB" id="A0A3Q9UI17"/>
<keyword evidence="5 7" id="KW-0067">ATP-binding</keyword>
<reference evidence="13" key="1">
    <citation type="submission" date="2017-12" db="EMBL/GenBank/DDBJ databases">
        <title>Whole genome sequencing of Acidipropionibacterium jensenii strains JS279 and JS280.</title>
        <authorList>
            <person name="Deptula P."/>
            <person name="Laine P."/>
            <person name="Smolander O.-P."/>
            <person name="Paulin L."/>
            <person name="Auvinen P."/>
            <person name="Varmanen P."/>
        </authorList>
    </citation>
    <scope>NUCLEOTIDE SEQUENCE [LARGE SCALE GENOMIC DNA]</scope>
    <source>
        <strain evidence="13">JS280</strain>
    </source>
</reference>
<dbReference type="KEGG" id="aji:C0Z10_05455"/>
<dbReference type="PROSITE" id="PS51195">
    <property type="entry name" value="Q_MOTIF"/>
    <property type="match status" value="1"/>
</dbReference>
<evidence type="ECO:0000256" key="2">
    <source>
        <dbReference type="ARBA" id="ARBA00022741"/>
    </source>
</evidence>
<dbReference type="GO" id="GO:0003724">
    <property type="term" value="F:RNA helicase activity"/>
    <property type="evidence" value="ECO:0007669"/>
    <property type="project" value="UniProtKB-EC"/>
</dbReference>
<dbReference type="CDD" id="cd18787">
    <property type="entry name" value="SF2_C_DEAD"/>
    <property type="match status" value="1"/>
</dbReference>
<dbReference type="InterPro" id="IPR044742">
    <property type="entry name" value="DEAD/DEAH_RhlB"/>
</dbReference>
<dbReference type="InterPro" id="IPR050547">
    <property type="entry name" value="DEAD_box_RNA_helicases"/>
</dbReference>
<evidence type="ECO:0000256" key="8">
    <source>
        <dbReference type="SAM" id="MobiDB-lite"/>
    </source>
</evidence>
<keyword evidence="2 7" id="KW-0547">Nucleotide-binding</keyword>
<dbReference type="GO" id="GO:0005829">
    <property type="term" value="C:cytosol"/>
    <property type="evidence" value="ECO:0007669"/>
    <property type="project" value="TreeGrafter"/>
</dbReference>
<evidence type="ECO:0000256" key="7">
    <source>
        <dbReference type="RuleBase" id="RU000492"/>
    </source>
</evidence>
<dbReference type="InterPro" id="IPR027417">
    <property type="entry name" value="P-loop_NTPase"/>
</dbReference>
<feature type="domain" description="DEAD-box RNA helicase Q" evidence="11">
    <location>
        <begin position="38"/>
        <end position="66"/>
    </location>
</feature>
<dbReference type="SMART" id="SM00490">
    <property type="entry name" value="HELICc"/>
    <property type="match status" value="1"/>
</dbReference>
<feature type="compositionally biased region" description="Basic and acidic residues" evidence="8">
    <location>
        <begin position="444"/>
        <end position="490"/>
    </location>
</feature>
<dbReference type="InterPro" id="IPR011545">
    <property type="entry name" value="DEAD/DEAH_box_helicase_dom"/>
</dbReference>
<keyword evidence="3 7" id="KW-0378">Hydrolase</keyword>
<dbReference type="PANTHER" id="PTHR47963">
    <property type="entry name" value="DEAD-BOX ATP-DEPENDENT RNA HELICASE 47, MITOCHONDRIAL"/>
    <property type="match status" value="1"/>
</dbReference>
<evidence type="ECO:0000256" key="5">
    <source>
        <dbReference type="ARBA" id="ARBA00022840"/>
    </source>
</evidence>
<protein>
    <recommendedName>
        <fullName evidence="1">RNA helicase</fullName>
        <ecNumber evidence="1">3.6.4.13</ecNumber>
    </recommendedName>
</protein>
<feature type="domain" description="Helicase ATP-binding" evidence="9">
    <location>
        <begin position="69"/>
        <end position="249"/>
    </location>
</feature>
<dbReference type="Proteomes" id="UP000285875">
    <property type="component" value="Chromosome"/>
</dbReference>
<dbReference type="InterPro" id="IPR014001">
    <property type="entry name" value="Helicase_ATP-bd"/>
</dbReference>
<dbReference type="SUPFAM" id="SSF52540">
    <property type="entry name" value="P-loop containing nucleoside triphosphate hydrolases"/>
    <property type="match status" value="1"/>
</dbReference>
<evidence type="ECO:0000259" key="9">
    <source>
        <dbReference type="PROSITE" id="PS51192"/>
    </source>
</evidence>
<dbReference type="GO" id="GO:0005524">
    <property type="term" value="F:ATP binding"/>
    <property type="evidence" value="ECO:0007669"/>
    <property type="project" value="UniProtKB-KW"/>
</dbReference>
<dbReference type="GO" id="GO:0033592">
    <property type="term" value="F:RNA strand annealing activity"/>
    <property type="evidence" value="ECO:0007669"/>
    <property type="project" value="TreeGrafter"/>
</dbReference>
<feature type="compositionally biased region" description="Polar residues" evidence="8">
    <location>
        <begin position="510"/>
        <end position="519"/>
    </location>
</feature>
<keyword evidence="4 7" id="KW-0347">Helicase</keyword>
<evidence type="ECO:0000256" key="6">
    <source>
        <dbReference type="PROSITE-ProRule" id="PRU00552"/>
    </source>
</evidence>
<dbReference type="EMBL" id="CP025570">
    <property type="protein sequence ID" value="AZZ39286.1"/>
    <property type="molecule type" value="Genomic_DNA"/>
</dbReference>
<dbReference type="PANTHER" id="PTHR47963:SF8">
    <property type="entry name" value="ATP-DEPENDENT RNA HELICASE DEAD"/>
    <property type="match status" value="1"/>
</dbReference>
<dbReference type="InterPro" id="IPR001650">
    <property type="entry name" value="Helicase_C-like"/>
</dbReference>
<dbReference type="GO" id="GO:0009409">
    <property type="term" value="P:response to cold"/>
    <property type="evidence" value="ECO:0007669"/>
    <property type="project" value="TreeGrafter"/>
</dbReference>
<name>A0A3Q9UI17_9ACTN</name>
<comment type="similarity">
    <text evidence="7">Belongs to the DEAD box helicase family.</text>
</comment>
<evidence type="ECO:0000259" key="11">
    <source>
        <dbReference type="PROSITE" id="PS51195"/>
    </source>
</evidence>
<dbReference type="Pfam" id="PF00270">
    <property type="entry name" value="DEAD"/>
    <property type="match status" value="1"/>
</dbReference>
<dbReference type="SMART" id="SM00487">
    <property type="entry name" value="DEXDc"/>
    <property type="match status" value="1"/>
</dbReference>
<dbReference type="CDD" id="cd00268">
    <property type="entry name" value="DEADc"/>
    <property type="match status" value="1"/>
</dbReference>
<dbReference type="Pfam" id="PF00271">
    <property type="entry name" value="Helicase_C"/>
    <property type="match status" value="1"/>
</dbReference>
<dbReference type="InterPro" id="IPR000629">
    <property type="entry name" value="RNA-helicase_DEAD-box_CS"/>
</dbReference>
<organism evidence="12 13">
    <name type="scientific">Acidipropionibacterium jensenii</name>
    <dbReference type="NCBI Taxonomy" id="1749"/>
    <lineage>
        <taxon>Bacteria</taxon>
        <taxon>Bacillati</taxon>
        <taxon>Actinomycetota</taxon>
        <taxon>Actinomycetes</taxon>
        <taxon>Propionibacteriales</taxon>
        <taxon>Propionibacteriaceae</taxon>
        <taxon>Acidipropionibacterium</taxon>
    </lineage>
</organism>
<dbReference type="EC" id="3.6.4.13" evidence="1"/>
<dbReference type="GO" id="GO:0005840">
    <property type="term" value="C:ribosome"/>
    <property type="evidence" value="ECO:0007669"/>
    <property type="project" value="TreeGrafter"/>
</dbReference>
<evidence type="ECO:0000313" key="12">
    <source>
        <dbReference type="EMBL" id="AZZ39286.1"/>
    </source>
</evidence>
<dbReference type="Gene3D" id="3.40.50.300">
    <property type="entry name" value="P-loop containing nucleotide triphosphate hydrolases"/>
    <property type="match status" value="2"/>
</dbReference>
<dbReference type="InterPro" id="IPR014014">
    <property type="entry name" value="RNA_helicase_DEAD_Q_motif"/>
</dbReference>
<feature type="region of interest" description="Disordered" evidence="8">
    <location>
        <begin position="436"/>
        <end position="637"/>
    </location>
</feature>
<feature type="compositionally biased region" description="Basic residues" evidence="8">
    <location>
        <begin position="625"/>
        <end position="637"/>
    </location>
</feature>
<feature type="compositionally biased region" description="Basic and acidic residues" evidence="8">
    <location>
        <begin position="525"/>
        <end position="603"/>
    </location>
</feature>
<feature type="compositionally biased region" description="Low complexity" evidence="8">
    <location>
        <begin position="604"/>
        <end position="624"/>
    </location>
</feature>
<accession>A0A3Q9UI17</accession>
<proteinExistence type="inferred from homology"/>
<dbReference type="PROSITE" id="PS51194">
    <property type="entry name" value="HELICASE_CTER"/>
    <property type="match status" value="1"/>
</dbReference>
<evidence type="ECO:0000256" key="1">
    <source>
        <dbReference type="ARBA" id="ARBA00012552"/>
    </source>
</evidence>
<dbReference type="PROSITE" id="PS51192">
    <property type="entry name" value="HELICASE_ATP_BIND_1"/>
    <property type="match status" value="1"/>
</dbReference>
<evidence type="ECO:0000259" key="10">
    <source>
        <dbReference type="PROSITE" id="PS51194"/>
    </source>
</evidence>